<proteinExistence type="predicted"/>
<organism evidence="2 3">
    <name type="scientific">Mytilus coruscus</name>
    <name type="common">Sea mussel</name>
    <dbReference type="NCBI Taxonomy" id="42192"/>
    <lineage>
        <taxon>Eukaryota</taxon>
        <taxon>Metazoa</taxon>
        <taxon>Spiralia</taxon>
        <taxon>Lophotrochozoa</taxon>
        <taxon>Mollusca</taxon>
        <taxon>Bivalvia</taxon>
        <taxon>Autobranchia</taxon>
        <taxon>Pteriomorphia</taxon>
        <taxon>Mytilida</taxon>
        <taxon>Mytiloidea</taxon>
        <taxon>Mytilidae</taxon>
        <taxon>Mytilinae</taxon>
        <taxon>Mytilus</taxon>
    </lineage>
</organism>
<reference evidence="2 3" key="1">
    <citation type="submission" date="2020-06" db="EMBL/GenBank/DDBJ databases">
        <authorList>
            <person name="Li R."/>
            <person name="Bekaert M."/>
        </authorList>
    </citation>
    <scope>NUCLEOTIDE SEQUENCE [LARGE SCALE GENOMIC DNA]</scope>
    <source>
        <strain evidence="3">wild</strain>
    </source>
</reference>
<feature type="region of interest" description="Disordered" evidence="1">
    <location>
        <begin position="281"/>
        <end position="320"/>
    </location>
</feature>
<feature type="compositionally biased region" description="Polar residues" evidence="1">
    <location>
        <begin position="302"/>
        <end position="312"/>
    </location>
</feature>
<gene>
    <name evidence="2" type="ORF">MCOR_16867</name>
</gene>
<evidence type="ECO:0000256" key="1">
    <source>
        <dbReference type="SAM" id="MobiDB-lite"/>
    </source>
</evidence>
<sequence>MTAVTPRINNGTIHKKLYSLQKHQESTRYSIHKTLFLTETPRINNGTIHKNFTPYRNTKNQQWHNSSKNFTPYRNTKNQQWHNSQKLYSLQKHQESTMAQFTKNFTPYRNTKNQQWHNSQKTLLLTETPRINNGTIHKKLYSLQKHQESTMAQFTKNFTPYRNTKNQQWHNSQKLYSLQKHQESTMAQFTKTLLLTETPRINNGTIHKKLYSLQKHQESTMAQFTKNFTPYRNTKNQQWHNSQKTLLLTETMMQHLYKDQDIVSEKIQNGRKQYVINENEEDDSIILSQPQPQDRPRKCSIMSRNSKSNTKANNEERSEA</sequence>
<protein>
    <submittedName>
        <fullName evidence="2">Uncharacterized protein</fullName>
    </submittedName>
</protein>
<dbReference type="EMBL" id="CACVKT020002956">
    <property type="protein sequence ID" value="CAC5380942.1"/>
    <property type="molecule type" value="Genomic_DNA"/>
</dbReference>
<accession>A0A6J8BAH6</accession>
<keyword evidence="3" id="KW-1185">Reference proteome</keyword>
<evidence type="ECO:0000313" key="2">
    <source>
        <dbReference type="EMBL" id="CAC5380942.1"/>
    </source>
</evidence>
<dbReference type="Proteomes" id="UP000507470">
    <property type="component" value="Unassembled WGS sequence"/>
</dbReference>
<evidence type="ECO:0000313" key="3">
    <source>
        <dbReference type="Proteomes" id="UP000507470"/>
    </source>
</evidence>
<name>A0A6J8BAH6_MYTCO</name>
<dbReference type="AlphaFoldDB" id="A0A6J8BAH6"/>